<dbReference type="InParanoid" id="G9EU34"/>
<name>G9EU34_9GAMM</name>
<keyword evidence="2" id="KW-1185">Reference proteome</keyword>
<dbReference type="HOGENOM" id="CLU_1293060_0_0_6"/>
<dbReference type="AlphaFoldDB" id="G9EU34"/>
<sequence length="201" mass="21993">MGPLHTEESHHSWSVIGSLGYTWYQQAYNGNSTAQAAIGDGQTALERFAIARDFSVFKTVYLGAEVGIQNGNTMRLHINQAQLNELGGLPVQTTVKPMLDLLATASYQPISTPVFGLVKAGIAYRRLQINDRVTFNDLSKVAFEIQAGLGVHLSNRASLSLNYQGIFNGNTRYVINTTEFTGHISNIPNQNGILLSLSYMV</sequence>
<evidence type="ECO:0000313" key="2">
    <source>
        <dbReference type="Proteomes" id="UP000002770"/>
    </source>
</evidence>
<dbReference type="SUPFAM" id="SSF56925">
    <property type="entry name" value="OMPA-like"/>
    <property type="match status" value="1"/>
</dbReference>
<organism evidence="1 2">
    <name type="scientific">Legionella drancourtii LLAP12</name>
    <dbReference type="NCBI Taxonomy" id="658187"/>
    <lineage>
        <taxon>Bacteria</taxon>
        <taxon>Pseudomonadati</taxon>
        <taxon>Pseudomonadota</taxon>
        <taxon>Gammaproteobacteria</taxon>
        <taxon>Legionellales</taxon>
        <taxon>Legionellaceae</taxon>
        <taxon>Legionella</taxon>
    </lineage>
</organism>
<dbReference type="EMBL" id="JH413849">
    <property type="protein sequence ID" value="EHL29108.1"/>
    <property type="molecule type" value="Genomic_DNA"/>
</dbReference>
<gene>
    <name evidence="1" type="ORF">LDG_8824</name>
</gene>
<dbReference type="Proteomes" id="UP000002770">
    <property type="component" value="Unassembled WGS sequence"/>
</dbReference>
<dbReference type="InterPro" id="IPR011250">
    <property type="entry name" value="OMP/PagP_B-barrel"/>
</dbReference>
<evidence type="ECO:0000313" key="1">
    <source>
        <dbReference type="EMBL" id="EHL29108.1"/>
    </source>
</evidence>
<protein>
    <recommendedName>
        <fullName evidence="3">Outer membrane protein beta-barrel domain-containing protein</fullName>
    </recommendedName>
</protein>
<dbReference type="STRING" id="658187.LDG_8824"/>
<proteinExistence type="predicted"/>
<reference evidence="1 2" key="1">
    <citation type="journal article" date="2011" name="BMC Genomics">
        <title>Insight into cross-talk between intra-amoebal pathogens.</title>
        <authorList>
            <person name="Gimenez G."/>
            <person name="Bertelli C."/>
            <person name="Moliner C."/>
            <person name="Robert C."/>
            <person name="Raoult D."/>
            <person name="Fournier P.E."/>
            <person name="Greub G."/>
        </authorList>
    </citation>
    <scope>NUCLEOTIDE SEQUENCE [LARGE SCALE GENOMIC DNA]</scope>
    <source>
        <strain evidence="1 2">LLAP12</strain>
    </source>
</reference>
<accession>G9EU34</accession>
<evidence type="ECO:0008006" key="3">
    <source>
        <dbReference type="Google" id="ProtNLM"/>
    </source>
</evidence>
<dbReference type="eggNOG" id="COG3637">
    <property type="taxonomic scope" value="Bacteria"/>
</dbReference>